<comment type="caution">
    <text evidence="2">The sequence shown here is derived from an EMBL/GenBank/DDBJ whole genome shotgun (WGS) entry which is preliminary data.</text>
</comment>
<dbReference type="PANTHER" id="PTHR38813">
    <property type="match status" value="1"/>
</dbReference>
<dbReference type="Proteomes" id="UP000182002">
    <property type="component" value="Unassembled WGS sequence"/>
</dbReference>
<dbReference type="AlphaFoldDB" id="A0A1F8DRI8"/>
<dbReference type="InterPro" id="IPR035093">
    <property type="entry name" value="RelE/ParE_toxin_dom_sf"/>
</dbReference>
<dbReference type="InterPro" id="IPR052747">
    <property type="entry name" value="TA_system_RelE_toxin"/>
</dbReference>
<dbReference type="SUPFAM" id="SSF143011">
    <property type="entry name" value="RelE-like"/>
    <property type="match status" value="1"/>
</dbReference>
<dbReference type="InterPro" id="IPR007712">
    <property type="entry name" value="RelE/ParE_toxin"/>
</dbReference>
<dbReference type="Pfam" id="PF05016">
    <property type="entry name" value="ParE_toxin"/>
    <property type="match status" value="1"/>
</dbReference>
<evidence type="ECO:0008006" key="4">
    <source>
        <dbReference type="Google" id="ProtNLM"/>
    </source>
</evidence>
<evidence type="ECO:0000313" key="3">
    <source>
        <dbReference type="Proteomes" id="UP000182002"/>
    </source>
</evidence>
<gene>
    <name evidence="2" type="ORF">A3J77_00330</name>
</gene>
<accession>A0A1F8DRI8</accession>
<dbReference type="EMBL" id="MGIO01000001">
    <property type="protein sequence ID" value="OGM90435.1"/>
    <property type="molecule type" value="Genomic_DNA"/>
</dbReference>
<name>A0A1F8DRI8_9BACT</name>
<evidence type="ECO:0000313" key="2">
    <source>
        <dbReference type="EMBL" id="OGM90435.1"/>
    </source>
</evidence>
<dbReference type="PANTHER" id="PTHR38813:SF1">
    <property type="entry name" value="TOXIN RELE1-RELATED"/>
    <property type="match status" value="1"/>
</dbReference>
<reference evidence="2 3" key="1">
    <citation type="journal article" date="2016" name="Nat. Commun.">
        <title>Thousands of microbial genomes shed light on interconnected biogeochemical processes in an aquifer system.</title>
        <authorList>
            <person name="Anantharaman K."/>
            <person name="Brown C.T."/>
            <person name="Hug L.A."/>
            <person name="Sharon I."/>
            <person name="Castelle C.J."/>
            <person name="Probst A.J."/>
            <person name="Thomas B.C."/>
            <person name="Singh A."/>
            <person name="Wilkins M.J."/>
            <person name="Karaoz U."/>
            <person name="Brodie E.L."/>
            <person name="Williams K.H."/>
            <person name="Hubbard S.S."/>
            <person name="Banfield J.F."/>
        </authorList>
    </citation>
    <scope>NUCLEOTIDE SEQUENCE [LARGE SCALE GENOMIC DNA]</scope>
</reference>
<evidence type="ECO:0000256" key="1">
    <source>
        <dbReference type="ARBA" id="ARBA00022649"/>
    </source>
</evidence>
<proteinExistence type="predicted"/>
<organism evidence="2 3">
    <name type="scientific">Candidatus Wolfebacteria bacterium RBG_13_41_7</name>
    <dbReference type="NCBI Taxonomy" id="1802554"/>
    <lineage>
        <taxon>Bacteria</taxon>
        <taxon>Candidatus Wolfeibacteriota</taxon>
    </lineage>
</organism>
<protein>
    <recommendedName>
        <fullName evidence="4">Plasmid stabilization protein</fullName>
    </recommendedName>
</protein>
<sequence>MAYRVFIERNAEKKFKKTPKEIKKKIIAAAVELKNNPRPLNVRKIGDSENYYRIRIGDYRIIYEIDEKGKKVNIFRIRHWKEAYLNL</sequence>
<keyword evidence="1" id="KW-1277">Toxin-antitoxin system</keyword>
<dbReference type="Gene3D" id="3.30.2310.20">
    <property type="entry name" value="RelE-like"/>
    <property type="match status" value="1"/>
</dbReference>